<protein>
    <recommendedName>
        <fullName evidence="2">CRISPR system Cms protein Csm4</fullName>
    </recommendedName>
</protein>
<evidence type="ECO:0000313" key="7">
    <source>
        <dbReference type="Proteomes" id="UP000248808"/>
    </source>
</evidence>
<evidence type="ECO:0000256" key="1">
    <source>
        <dbReference type="ARBA" id="ARBA00005772"/>
    </source>
</evidence>
<dbReference type="NCBIfam" id="TIGR01903">
    <property type="entry name" value="cas5_csm4"/>
    <property type="match status" value="1"/>
</dbReference>
<dbReference type="RefSeq" id="WP_111696519.1">
    <property type="nucleotide sequence ID" value="NZ_LS483458.1"/>
</dbReference>
<accession>A0A2X4RKU3</accession>
<reference evidence="6 7" key="1">
    <citation type="submission" date="2018-06" db="EMBL/GenBank/DDBJ databases">
        <authorList>
            <consortium name="Pathogen Informatics"/>
            <person name="Doyle S."/>
        </authorList>
    </citation>
    <scope>NUCLEOTIDE SEQUENCE [LARGE SCALE GENOMIC DNA]</scope>
    <source>
        <strain evidence="6 7">NCTC10839</strain>
    </source>
</reference>
<dbReference type="GO" id="GO:0051607">
    <property type="term" value="P:defense response to virus"/>
    <property type="evidence" value="ECO:0007669"/>
    <property type="project" value="UniProtKB-KW"/>
</dbReference>
<dbReference type="InterPro" id="IPR005537">
    <property type="entry name" value="RAMP_III_fam"/>
</dbReference>
<gene>
    <name evidence="6" type="ORF">NCTC10839_01005</name>
</gene>
<dbReference type="GO" id="GO:0003723">
    <property type="term" value="F:RNA binding"/>
    <property type="evidence" value="ECO:0007669"/>
    <property type="project" value="UniProtKB-KW"/>
</dbReference>
<evidence type="ECO:0000256" key="2">
    <source>
        <dbReference type="ARBA" id="ARBA00016109"/>
    </source>
</evidence>
<dbReference type="Pfam" id="PF03787">
    <property type="entry name" value="RAMPs"/>
    <property type="match status" value="1"/>
</dbReference>
<evidence type="ECO:0000259" key="5">
    <source>
        <dbReference type="Pfam" id="PF03787"/>
    </source>
</evidence>
<sequence>MKLYRFIVTPQSAMGTPLVGDTLFGQLCWAVRNRFGEARLTALLEGYTEQRPFMVVSDAFPQDFFPLPSLPSRFWKKLEHDRKQLKKAQFIKIDDAQKNNVISWQEYALSEYLKLQEKIKNDKTAEEKKKWGKTTQDQFHNTIDRQTNTTGEGQFAPYSTELTWFGTAQKFDLYIVLDEVRFSLEELQQVLNDVGSFGFGRDASIGLGKFQCINPQAVNFLQQNANCYLTLANCAPQNLGLNKEYCYYQITTRFGRHGDIQALSSNPFKKPIILAKTAAIFTPEKYEPRLFLGNGLNGISYAQPNAVHQGYAPVLNLFVDFKYKDDK</sequence>
<dbReference type="AlphaFoldDB" id="A0A2X4RKU3"/>
<evidence type="ECO:0000313" key="6">
    <source>
        <dbReference type="EMBL" id="SQH97110.1"/>
    </source>
</evidence>
<comment type="similarity">
    <text evidence="1">Belongs to the CRISPR-associated Csm4 family.</text>
</comment>
<evidence type="ECO:0000256" key="3">
    <source>
        <dbReference type="ARBA" id="ARBA00022884"/>
    </source>
</evidence>
<evidence type="ECO:0000256" key="4">
    <source>
        <dbReference type="ARBA" id="ARBA00023118"/>
    </source>
</evidence>
<feature type="domain" description="CRISPR type III-associated protein" evidence="5">
    <location>
        <begin position="17"/>
        <end position="210"/>
    </location>
</feature>
<dbReference type="EMBL" id="LS483458">
    <property type="protein sequence ID" value="SQH97110.1"/>
    <property type="molecule type" value="Genomic_DNA"/>
</dbReference>
<dbReference type="Proteomes" id="UP000248808">
    <property type="component" value="Chromosome 1"/>
</dbReference>
<proteinExistence type="inferred from homology"/>
<dbReference type="KEGG" id="hhz:NCTC10839_01005"/>
<dbReference type="InterPro" id="IPR005510">
    <property type="entry name" value="Csm4"/>
</dbReference>
<organism evidence="6 7">
    <name type="scientific">Haemophilus haemolyticus</name>
    <dbReference type="NCBI Taxonomy" id="726"/>
    <lineage>
        <taxon>Bacteria</taxon>
        <taxon>Pseudomonadati</taxon>
        <taxon>Pseudomonadota</taxon>
        <taxon>Gammaproteobacteria</taxon>
        <taxon>Pasteurellales</taxon>
        <taxon>Pasteurellaceae</taxon>
        <taxon>Haemophilus</taxon>
    </lineage>
</organism>
<dbReference type="GeneID" id="56957595"/>
<keyword evidence="4" id="KW-0051">Antiviral defense</keyword>
<keyword evidence="3" id="KW-0694">RNA-binding</keyword>
<name>A0A2X4RKU3_HAEHA</name>